<keyword evidence="6" id="KW-0223">Dioxygenase</keyword>
<dbReference type="GO" id="GO:0008168">
    <property type="term" value="F:methyltransferase activity"/>
    <property type="evidence" value="ECO:0007669"/>
    <property type="project" value="UniProtKB-KW"/>
</dbReference>
<gene>
    <name evidence="11" type="ORF">SCF082_LOCUS39785</name>
</gene>
<evidence type="ECO:0000259" key="10">
    <source>
        <dbReference type="PROSITE" id="PS51471"/>
    </source>
</evidence>
<dbReference type="Proteomes" id="UP001642464">
    <property type="component" value="Unassembled WGS sequence"/>
</dbReference>
<feature type="binding site" evidence="9">
    <location>
        <position position="518"/>
    </location>
    <ligand>
        <name>S-adenosyl-L-methionine</name>
        <dbReference type="ChEBI" id="CHEBI:59789"/>
    </ligand>
</feature>
<dbReference type="SMART" id="SM00702">
    <property type="entry name" value="P4Hc"/>
    <property type="match status" value="1"/>
</dbReference>
<evidence type="ECO:0000256" key="1">
    <source>
        <dbReference type="ARBA" id="ARBA00001961"/>
    </source>
</evidence>
<feature type="binding site" evidence="9">
    <location>
        <position position="635"/>
    </location>
    <ligand>
        <name>S-adenosyl-L-methionine</name>
        <dbReference type="ChEBI" id="CHEBI:59789"/>
    </ligand>
</feature>
<proteinExistence type="inferred from homology"/>
<evidence type="ECO:0000256" key="9">
    <source>
        <dbReference type="PROSITE-ProRule" id="PRU01024"/>
    </source>
</evidence>
<dbReference type="CDD" id="cd02440">
    <property type="entry name" value="AdoMet_MTases"/>
    <property type="match status" value="1"/>
</dbReference>
<dbReference type="Gene3D" id="3.40.50.150">
    <property type="entry name" value="Vaccinia Virus protein VP39"/>
    <property type="match status" value="1"/>
</dbReference>
<dbReference type="GO" id="GO:0032259">
    <property type="term" value="P:methylation"/>
    <property type="evidence" value="ECO:0007669"/>
    <property type="project" value="UniProtKB-KW"/>
</dbReference>
<comment type="caution">
    <text evidence="9">Lacks conserved residue(s) required for the propagation of feature annotation.</text>
</comment>
<evidence type="ECO:0000256" key="8">
    <source>
        <dbReference type="ARBA" id="ARBA00023004"/>
    </source>
</evidence>
<dbReference type="Gene3D" id="3.30.1370.10">
    <property type="entry name" value="K Homology domain, type 1"/>
    <property type="match status" value="1"/>
</dbReference>
<keyword evidence="12" id="KW-1185">Reference proteome</keyword>
<dbReference type="EMBL" id="CAXAMM010039128">
    <property type="protein sequence ID" value="CAK9083857.1"/>
    <property type="molecule type" value="Genomic_DNA"/>
</dbReference>
<feature type="domain" description="Fe2OG dioxygenase" evidence="10">
    <location>
        <begin position="194"/>
        <end position="294"/>
    </location>
</feature>
<keyword evidence="8" id="KW-0408">Iron</keyword>
<dbReference type="InterPro" id="IPR055256">
    <property type="entry name" value="KH_1_KHDC4/BBP-like"/>
</dbReference>
<organism evidence="11 12">
    <name type="scientific">Durusdinium trenchii</name>
    <dbReference type="NCBI Taxonomy" id="1381693"/>
    <lineage>
        <taxon>Eukaryota</taxon>
        <taxon>Sar</taxon>
        <taxon>Alveolata</taxon>
        <taxon>Dinophyceae</taxon>
        <taxon>Suessiales</taxon>
        <taxon>Symbiodiniaceae</taxon>
        <taxon>Durusdinium</taxon>
    </lineage>
</organism>
<evidence type="ECO:0000256" key="3">
    <source>
        <dbReference type="ARBA" id="ARBA00022679"/>
    </source>
</evidence>
<dbReference type="InterPro" id="IPR029063">
    <property type="entry name" value="SAM-dependent_MTases_sf"/>
</dbReference>
<evidence type="ECO:0000313" key="12">
    <source>
        <dbReference type="Proteomes" id="UP001642464"/>
    </source>
</evidence>
<feature type="active site" description="Nucleophile" evidence="9">
    <location>
        <position position="673"/>
    </location>
</feature>
<dbReference type="InterPro" id="IPR053304">
    <property type="entry name" value="RNA_M5U_MTase"/>
</dbReference>
<comment type="caution">
    <text evidence="11">The sequence shown here is derived from an EMBL/GenBank/DDBJ whole genome shotgun (WGS) entry which is preliminary data.</text>
</comment>
<evidence type="ECO:0000256" key="4">
    <source>
        <dbReference type="ARBA" id="ARBA00022691"/>
    </source>
</evidence>
<dbReference type="Gene3D" id="2.60.120.620">
    <property type="entry name" value="q2cbj1_9rhob like domain"/>
    <property type="match status" value="1"/>
</dbReference>
<dbReference type="SUPFAM" id="SSF53335">
    <property type="entry name" value="S-adenosyl-L-methionine-dependent methyltransferases"/>
    <property type="match status" value="1"/>
</dbReference>
<comment type="similarity">
    <text evidence="9">Belongs to the class I-like SAM-binding methyltransferase superfamily. RNA M5U methyltransferase family.</text>
</comment>
<dbReference type="PANTHER" id="PTHR47548:SF1">
    <property type="entry name" value="S-ADENOSYL-L-METHIONINE-DEPENDENT METHYLTRANSFERASES SUPERFAMILY PROTEIN"/>
    <property type="match status" value="1"/>
</dbReference>
<dbReference type="SUPFAM" id="SSF54791">
    <property type="entry name" value="Eukaryotic type KH-domain (KH-domain type I)"/>
    <property type="match status" value="1"/>
</dbReference>
<dbReference type="PANTHER" id="PTHR47548">
    <property type="entry name" value="BNAA06G32370D PROTEIN"/>
    <property type="match status" value="1"/>
</dbReference>
<keyword evidence="5" id="KW-0479">Metal-binding</keyword>
<dbReference type="Pfam" id="PF13640">
    <property type="entry name" value="2OG-FeII_Oxy_3"/>
    <property type="match status" value="1"/>
</dbReference>
<sequence>MISESSSGKDAKPDVAIWDQDELKIILSEFAKKCGDRSHEEQSFMECLKQTSSFPPALTALWFQLLWTSLQHWRHCVYLPDTAPLRHITLELHDGSGRNRSVKAQVLREKPFVVGIAGFATAEECKELITSQELETEDLAMAFITGGAHSKSRRTLTRNLYPTHEAPGSIFAKLYTRFFQAARGASGYDLWPEGQEPVNWLHYKPGYEYRPHCDGGCGYDPVTLGARVASSLLYCNVAEQGGSTIFTKDTTKFTPAKGDFLFFAYKHDPDFMSMHAACPVLKGVKSTATQWYREGVSADYTWEHVQDLGQSCDDPESLGRELSTKAVLKPMDLDKLREKRSQWSLKDKAPALVALVKGELSSVLPLAGCVVNHPSLMRAVKQLQEVFNSEGVGVFDHDSATARGIFEEESARYVELTLERPSGLVQLVIVWNGIQGKESGQLQTLLDALWPCDESDNAFWHSIWVHWRDPDPSLMRAMHTKRPEAWQQVRPDRAERPAHVIERLDGLDFSFGPASFQQANLVVFEKMLQDMKEMLLETLSQRFGHGEQVHILELCSGVGVIGLSLAHAAANSKEVGNVTLVSTDVNPNCAELFKENASRIFPEDGPTSADVKFSACSASEALSSMPDGANVLVLDPPRRGLAERQLRQRLVGGEEQAAAICNSKVQVVIYMSCGHESFMTDAQRLMDSDLPGGAFSLKKLGCYDMFPYTSHLESLGLFLRCEGNHKRPPSLRVKEKAGTAKDLEPAFKLQCQFIIGIEQDQEFNVKQRLLGTRGHHVKIIAARTDCKLRLRGRGSGFKEGPRRRESSDPMMLCISSKDQRKHGEAVDLVKGLVEDVYKQYRSFQELRGRKVEELKVQINEGPRAGSRRRPTK</sequence>
<evidence type="ECO:0000256" key="2">
    <source>
        <dbReference type="ARBA" id="ARBA00022603"/>
    </source>
</evidence>
<dbReference type="Pfam" id="PF22675">
    <property type="entry name" value="KH-I_KHDC4-BBP"/>
    <property type="match status" value="1"/>
</dbReference>
<dbReference type="InterPro" id="IPR044862">
    <property type="entry name" value="Pro_4_hyd_alph_FE2OG_OXY"/>
</dbReference>
<feature type="binding site" evidence="9">
    <location>
        <position position="584"/>
    </location>
    <ligand>
        <name>S-adenosyl-L-methionine</name>
        <dbReference type="ChEBI" id="CHEBI:59789"/>
    </ligand>
</feature>
<keyword evidence="7" id="KW-0560">Oxidoreductase</keyword>
<evidence type="ECO:0000256" key="7">
    <source>
        <dbReference type="ARBA" id="ARBA00023002"/>
    </source>
</evidence>
<reference evidence="11 12" key="1">
    <citation type="submission" date="2024-02" db="EMBL/GenBank/DDBJ databases">
        <authorList>
            <person name="Chen Y."/>
            <person name="Shah S."/>
            <person name="Dougan E. K."/>
            <person name="Thang M."/>
            <person name="Chan C."/>
        </authorList>
    </citation>
    <scope>NUCLEOTIDE SEQUENCE [LARGE SCALE GENOMIC DNA]</scope>
</reference>
<keyword evidence="2 9" id="KW-0489">Methyltransferase</keyword>
<dbReference type="CDD" id="cd22386">
    <property type="entry name" value="KH-I_KHDC4_rpt2"/>
    <property type="match status" value="1"/>
</dbReference>
<dbReference type="InterPro" id="IPR036612">
    <property type="entry name" value="KH_dom_type_1_sf"/>
</dbReference>
<evidence type="ECO:0000256" key="6">
    <source>
        <dbReference type="ARBA" id="ARBA00022964"/>
    </source>
</evidence>
<dbReference type="Gene3D" id="2.40.50.1070">
    <property type="match status" value="1"/>
</dbReference>
<dbReference type="InterPro" id="IPR047889">
    <property type="entry name" value="KHDC4_KH-I_second"/>
</dbReference>
<dbReference type="InterPro" id="IPR005123">
    <property type="entry name" value="Oxoglu/Fe-dep_dioxygenase_dom"/>
</dbReference>
<name>A0ABP0QA23_9DINO</name>
<dbReference type="InterPro" id="IPR006620">
    <property type="entry name" value="Pro_4_hyd_alph"/>
</dbReference>
<dbReference type="InterPro" id="IPR010280">
    <property type="entry name" value="U5_MeTrfase_fam"/>
</dbReference>
<evidence type="ECO:0000313" key="11">
    <source>
        <dbReference type="EMBL" id="CAK9083857.1"/>
    </source>
</evidence>
<comment type="cofactor">
    <cofactor evidence="1">
        <name>L-ascorbate</name>
        <dbReference type="ChEBI" id="CHEBI:38290"/>
    </cofactor>
</comment>
<accession>A0ABP0QA23</accession>
<evidence type="ECO:0000256" key="5">
    <source>
        <dbReference type="ARBA" id="ARBA00022723"/>
    </source>
</evidence>
<keyword evidence="4 9" id="KW-0949">S-adenosyl-L-methionine</keyword>
<dbReference type="PROSITE" id="PS51471">
    <property type="entry name" value="FE2OG_OXY"/>
    <property type="match status" value="1"/>
</dbReference>
<protein>
    <submittedName>
        <fullName evidence="11">Uncharacterized RNA methyltransferase pc1998</fullName>
    </submittedName>
</protein>
<dbReference type="PROSITE" id="PS51687">
    <property type="entry name" value="SAM_MT_RNA_M5U"/>
    <property type="match status" value="1"/>
</dbReference>
<keyword evidence="3 9" id="KW-0808">Transferase</keyword>